<dbReference type="PANTHER" id="PTHR31475:SF5">
    <property type="entry name" value="UPF0462 PROTEIN C4ORF33 HOMOLOG"/>
    <property type="match status" value="1"/>
</dbReference>
<sequence length="183" mass="21048">MNFNDSIEIAIEKTWNDILILPDDVIKVNLSICNEKKTMNVEINAPFYNDPPPKAESGSLMGLWDFEVVEMFFLGNSEEYLELEFGPHNHFLVLYLRGKRNIVKNLSPLEYNAVIDGKKWSGKASIPLSFFPENVRKFNCYAIHGTGEKRTYLALFPTPNGSYLQPDFHRVEYFGDFKLALSQ</sequence>
<comment type="caution">
    <text evidence="2">The sequence shown here is derived from an EMBL/GenBank/DDBJ whole genome shotgun (WGS) entry which is preliminary data.</text>
</comment>
<dbReference type="STRING" id="299467.A0A443S6T8"/>
<comment type="similarity">
    <text evidence="1">Belongs to the UPF0462 family.</text>
</comment>
<dbReference type="EMBL" id="NCKV01007048">
    <property type="protein sequence ID" value="RWS23135.1"/>
    <property type="molecule type" value="Genomic_DNA"/>
</dbReference>
<protein>
    <submittedName>
        <fullName evidence="2">Uncharacterized protein</fullName>
    </submittedName>
</protein>
<dbReference type="PANTHER" id="PTHR31475">
    <property type="entry name" value="UPF0462 PROTEIN"/>
    <property type="match status" value="1"/>
</dbReference>
<proteinExistence type="inferred from homology"/>
<evidence type="ECO:0000313" key="2">
    <source>
        <dbReference type="EMBL" id="RWS23135.1"/>
    </source>
</evidence>
<keyword evidence="3" id="KW-1185">Reference proteome</keyword>
<dbReference type="Proteomes" id="UP000288716">
    <property type="component" value="Unassembled WGS sequence"/>
</dbReference>
<dbReference type="OrthoDB" id="10056816at2759"/>
<organism evidence="2 3">
    <name type="scientific">Leptotrombidium deliense</name>
    <dbReference type="NCBI Taxonomy" id="299467"/>
    <lineage>
        <taxon>Eukaryota</taxon>
        <taxon>Metazoa</taxon>
        <taxon>Ecdysozoa</taxon>
        <taxon>Arthropoda</taxon>
        <taxon>Chelicerata</taxon>
        <taxon>Arachnida</taxon>
        <taxon>Acari</taxon>
        <taxon>Acariformes</taxon>
        <taxon>Trombidiformes</taxon>
        <taxon>Prostigmata</taxon>
        <taxon>Anystina</taxon>
        <taxon>Parasitengona</taxon>
        <taxon>Trombiculoidea</taxon>
        <taxon>Trombiculidae</taxon>
        <taxon>Leptotrombidium</taxon>
    </lineage>
</organism>
<dbReference type="AlphaFoldDB" id="A0A443S6T8"/>
<name>A0A443S6T8_9ACAR</name>
<dbReference type="VEuPathDB" id="VectorBase:LDEU008903"/>
<reference evidence="2 3" key="1">
    <citation type="journal article" date="2018" name="Gigascience">
        <title>Genomes of trombidid mites reveal novel predicted allergens and laterally-transferred genes associated with secondary metabolism.</title>
        <authorList>
            <person name="Dong X."/>
            <person name="Chaisiri K."/>
            <person name="Xia D."/>
            <person name="Armstrong S.D."/>
            <person name="Fang Y."/>
            <person name="Donnelly M.J."/>
            <person name="Kadowaki T."/>
            <person name="McGarry J.W."/>
            <person name="Darby A.C."/>
            <person name="Makepeace B.L."/>
        </authorList>
    </citation>
    <scope>NUCLEOTIDE SEQUENCE [LARGE SCALE GENOMIC DNA]</scope>
    <source>
        <strain evidence="2">UoL-UT</strain>
    </source>
</reference>
<gene>
    <name evidence="2" type="ORF">B4U80_00319</name>
</gene>
<accession>A0A443S6T8</accession>
<evidence type="ECO:0000313" key="3">
    <source>
        <dbReference type="Proteomes" id="UP000288716"/>
    </source>
</evidence>
<dbReference type="Gene3D" id="2.60.40.1190">
    <property type="match status" value="1"/>
</dbReference>
<evidence type="ECO:0000256" key="1">
    <source>
        <dbReference type="ARBA" id="ARBA00038085"/>
    </source>
</evidence>